<dbReference type="GO" id="GO:0032217">
    <property type="term" value="F:riboflavin transmembrane transporter activity"/>
    <property type="evidence" value="ECO:0007669"/>
    <property type="project" value="UniProtKB-UniRule"/>
</dbReference>
<keyword evidence="7 8" id="KW-0472">Membrane</keyword>
<dbReference type="Gene3D" id="1.10.1760.20">
    <property type="match status" value="1"/>
</dbReference>
<keyword evidence="6 9" id="KW-1133">Transmembrane helix</keyword>
<dbReference type="PIRSF" id="PIRSF037778">
    <property type="entry name" value="UCP037778_transp_RibU"/>
    <property type="match status" value="1"/>
</dbReference>
<dbReference type="RefSeq" id="WP_307254014.1">
    <property type="nucleotide sequence ID" value="NZ_JAUSUV010000011.1"/>
</dbReference>
<evidence type="ECO:0000256" key="5">
    <source>
        <dbReference type="ARBA" id="ARBA00022692"/>
    </source>
</evidence>
<accession>A0AAJ1WTF2</accession>
<reference evidence="10 11" key="1">
    <citation type="submission" date="2023-07" db="EMBL/GenBank/DDBJ databases">
        <title>Genomic Encyclopedia of Type Strains, Phase IV (KMG-IV): sequencing the most valuable type-strain genomes for metagenomic binning, comparative biology and taxonomic classification.</title>
        <authorList>
            <person name="Goeker M."/>
        </authorList>
    </citation>
    <scope>NUCLEOTIDE SEQUENCE [LARGE SCALE GENOMIC DNA]</scope>
    <source>
        <strain evidence="10 11">DSM 46876</strain>
    </source>
</reference>
<feature type="transmembrane region" description="Helical" evidence="9">
    <location>
        <begin position="107"/>
        <end position="134"/>
    </location>
</feature>
<evidence type="ECO:0000256" key="8">
    <source>
        <dbReference type="PIRNR" id="PIRNR037778"/>
    </source>
</evidence>
<evidence type="ECO:0000313" key="10">
    <source>
        <dbReference type="EMBL" id="MDQ0418358.1"/>
    </source>
</evidence>
<sequence length="184" mass="20338">MQQKSKVTKMVLLALLGVISFLIENISFPIPTIPPFLKVDFSELPALVGAILFGPLGGIVVEFIKNAFHLMFAGGEIVGVTANFLAGSIFISVISVIYRKFQGWKGFIYGFIAATIMMTLFMAIANFFVFLPLYAAITDPTEKTTFILNIITPFNVIKGILVSIVFVPFYLKIIPYLRSRSTVL</sequence>
<protein>
    <recommendedName>
        <fullName evidence="8">Riboflavin transporter</fullName>
    </recommendedName>
</protein>
<dbReference type="GO" id="GO:0005886">
    <property type="term" value="C:plasma membrane"/>
    <property type="evidence" value="ECO:0007669"/>
    <property type="project" value="UniProtKB-SubCell"/>
</dbReference>
<feature type="transmembrane region" description="Helical" evidence="9">
    <location>
        <begin position="77"/>
        <end position="101"/>
    </location>
</feature>
<evidence type="ECO:0000256" key="1">
    <source>
        <dbReference type="ARBA" id="ARBA00004651"/>
    </source>
</evidence>
<dbReference type="PANTHER" id="PTHR38438:SF1">
    <property type="entry name" value="RIBOFLAVIN TRANSPORTER RIBU"/>
    <property type="match status" value="1"/>
</dbReference>
<comment type="subcellular location">
    <subcellularLocation>
        <location evidence="1">Cell membrane</location>
        <topology evidence="1">Multi-pass membrane protein</topology>
    </subcellularLocation>
</comment>
<dbReference type="AlphaFoldDB" id="A0AAJ1WTF2"/>
<dbReference type="Proteomes" id="UP001238450">
    <property type="component" value="Unassembled WGS sequence"/>
</dbReference>
<gene>
    <name evidence="10" type="ORF">J2Z48_002550</name>
</gene>
<keyword evidence="4 8" id="KW-1003">Cell membrane</keyword>
<evidence type="ECO:0000313" key="11">
    <source>
        <dbReference type="Proteomes" id="UP001238450"/>
    </source>
</evidence>
<keyword evidence="11" id="KW-1185">Reference proteome</keyword>
<evidence type="ECO:0000256" key="2">
    <source>
        <dbReference type="ARBA" id="ARBA00005540"/>
    </source>
</evidence>
<dbReference type="PANTHER" id="PTHR38438">
    <property type="entry name" value="RIBOFLAVIN TRANSPORTER RIBU"/>
    <property type="match status" value="1"/>
</dbReference>
<keyword evidence="5 9" id="KW-0812">Transmembrane</keyword>
<dbReference type="Pfam" id="PF12822">
    <property type="entry name" value="ECF_trnsprt"/>
    <property type="match status" value="1"/>
</dbReference>
<dbReference type="InterPro" id="IPR025720">
    <property type="entry name" value="RibU"/>
</dbReference>
<organism evidence="10 11">
    <name type="scientific">Croceifilum oryzae</name>
    <dbReference type="NCBI Taxonomy" id="1553429"/>
    <lineage>
        <taxon>Bacteria</taxon>
        <taxon>Bacillati</taxon>
        <taxon>Bacillota</taxon>
        <taxon>Bacilli</taxon>
        <taxon>Bacillales</taxon>
        <taxon>Thermoactinomycetaceae</taxon>
        <taxon>Croceifilum</taxon>
    </lineage>
</organism>
<dbReference type="EMBL" id="JAUSUV010000011">
    <property type="protein sequence ID" value="MDQ0418358.1"/>
    <property type="molecule type" value="Genomic_DNA"/>
</dbReference>
<evidence type="ECO:0000256" key="7">
    <source>
        <dbReference type="ARBA" id="ARBA00023136"/>
    </source>
</evidence>
<keyword evidence="3 8" id="KW-0813">Transport</keyword>
<feature type="transmembrane region" description="Helical" evidence="9">
    <location>
        <begin position="146"/>
        <end position="171"/>
    </location>
</feature>
<feature type="transmembrane region" description="Helical" evidence="9">
    <location>
        <begin position="45"/>
        <end position="65"/>
    </location>
</feature>
<evidence type="ECO:0000256" key="4">
    <source>
        <dbReference type="ARBA" id="ARBA00022475"/>
    </source>
</evidence>
<evidence type="ECO:0000256" key="9">
    <source>
        <dbReference type="SAM" id="Phobius"/>
    </source>
</evidence>
<comment type="function">
    <text evidence="8">Probably a riboflavin-binding protein that interacts with the energy-coupling factor (ECF) ABC-transporter complex.</text>
</comment>
<proteinExistence type="inferred from homology"/>
<evidence type="ECO:0000256" key="6">
    <source>
        <dbReference type="ARBA" id="ARBA00022989"/>
    </source>
</evidence>
<evidence type="ECO:0000256" key="3">
    <source>
        <dbReference type="ARBA" id="ARBA00022448"/>
    </source>
</evidence>
<comment type="similarity">
    <text evidence="2 8">Belongs to the prokaryotic riboflavin transporter (P-RFT) (TC 2.A.87) family.</text>
</comment>
<dbReference type="InterPro" id="IPR024529">
    <property type="entry name" value="ECF_trnsprt_substrate-spec"/>
</dbReference>
<comment type="caution">
    <text evidence="10">The sequence shown here is derived from an EMBL/GenBank/DDBJ whole genome shotgun (WGS) entry which is preliminary data.</text>
</comment>
<name>A0AAJ1WTF2_9BACL</name>